<gene>
    <name evidence="1" type="ORF">TCM_038348</name>
</gene>
<protein>
    <submittedName>
        <fullName evidence="1">Uncharacterized protein</fullName>
    </submittedName>
</protein>
<dbReference type="PANTHER" id="PTHR48040">
    <property type="entry name" value="PLEIOTROPIC DRUG RESISTANCE PROTEIN 1-LIKE ISOFORM X1"/>
    <property type="match status" value="1"/>
</dbReference>
<reference evidence="1 2" key="1">
    <citation type="journal article" date="2013" name="Genome Biol.">
        <title>The genome sequence of the most widely cultivated cacao type and its use to identify candidate genes regulating pod color.</title>
        <authorList>
            <person name="Motamayor J.C."/>
            <person name="Mockaitis K."/>
            <person name="Schmutz J."/>
            <person name="Haiminen N."/>
            <person name="Iii D.L."/>
            <person name="Cornejo O."/>
            <person name="Findley S.D."/>
            <person name="Zheng P."/>
            <person name="Utro F."/>
            <person name="Royaert S."/>
            <person name="Saski C."/>
            <person name="Jenkins J."/>
            <person name="Podicheti R."/>
            <person name="Zhao M."/>
            <person name="Scheffler B.E."/>
            <person name="Stack J.C."/>
            <person name="Feltus F.A."/>
            <person name="Mustiga G.M."/>
            <person name="Amores F."/>
            <person name="Phillips W."/>
            <person name="Marelli J.P."/>
            <person name="May G.D."/>
            <person name="Shapiro H."/>
            <person name="Ma J."/>
            <person name="Bustamante C.D."/>
            <person name="Schnell R.J."/>
            <person name="Main D."/>
            <person name="Gilbert D."/>
            <person name="Parida L."/>
            <person name="Kuhn D.N."/>
        </authorList>
    </citation>
    <scope>NUCLEOTIDE SEQUENCE [LARGE SCALE GENOMIC DNA]</scope>
    <source>
        <strain evidence="2">cv. Matina 1-6</strain>
    </source>
</reference>
<dbReference type="AlphaFoldDB" id="A0A061GWA0"/>
<proteinExistence type="predicted"/>
<accession>A0A061GWA0</accession>
<dbReference type="Gramene" id="EOY31409">
    <property type="protein sequence ID" value="EOY31409"/>
    <property type="gene ID" value="TCM_038348"/>
</dbReference>
<evidence type="ECO:0000313" key="1">
    <source>
        <dbReference type="EMBL" id="EOY31409.1"/>
    </source>
</evidence>
<evidence type="ECO:0000313" key="2">
    <source>
        <dbReference type="Proteomes" id="UP000026915"/>
    </source>
</evidence>
<sequence>MSQQRAKIDWLKYGDTNSKFYHAIIKGKSSRTSFARVGSISDAGVPKDRLELLKGVSGAFKLGVLSALIKVSGVSRTTLMDVLAGRKTGG</sequence>
<organism evidence="1 2">
    <name type="scientific">Theobroma cacao</name>
    <name type="common">Cacao</name>
    <name type="synonym">Cocoa</name>
    <dbReference type="NCBI Taxonomy" id="3641"/>
    <lineage>
        <taxon>Eukaryota</taxon>
        <taxon>Viridiplantae</taxon>
        <taxon>Streptophyta</taxon>
        <taxon>Embryophyta</taxon>
        <taxon>Tracheophyta</taxon>
        <taxon>Spermatophyta</taxon>
        <taxon>Magnoliopsida</taxon>
        <taxon>eudicotyledons</taxon>
        <taxon>Gunneridae</taxon>
        <taxon>Pentapetalae</taxon>
        <taxon>rosids</taxon>
        <taxon>malvids</taxon>
        <taxon>Malvales</taxon>
        <taxon>Malvaceae</taxon>
        <taxon>Byttnerioideae</taxon>
        <taxon>Theobroma</taxon>
    </lineage>
</organism>
<dbReference type="Proteomes" id="UP000026915">
    <property type="component" value="Chromosome 9"/>
</dbReference>
<dbReference type="EMBL" id="CM001887">
    <property type="protein sequence ID" value="EOY31409.1"/>
    <property type="molecule type" value="Genomic_DNA"/>
</dbReference>
<dbReference type="HOGENOM" id="CLU_2445256_0_0_1"/>
<dbReference type="PANTHER" id="PTHR48040:SF45">
    <property type="entry name" value="PLEIOTROPIC DRUG RESISTANCE PROTEIN 1-LIKE"/>
    <property type="match status" value="1"/>
</dbReference>
<dbReference type="eggNOG" id="KOG0065">
    <property type="taxonomic scope" value="Eukaryota"/>
</dbReference>
<name>A0A061GWA0_THECC</name>
<keyword evidence="2" id="KW-1185">Reference proteome</keyword>
<dbReference type="InParanoid" id="A0A061GWA0"/>